<sequence length="101" mass="11768">LLLRTIGAKCANLGYSLVNRERLVPRCTLLVKLLLRTKIAGVRTSELIKPHLGTNRSQEHSLENDWYLGVLTCEHSLENDWYQVVNTSLENLWYQPYHRFS</sequence>
<proteinExistence type="predicted"/>
<gene>
    <name evidence="1" type="ORF">ZAZAV_416</name>
</gene>
<protein>
    <submittedName>
        <fullName evidence="1">Uncharacterized protein</fullName>
    </submittedName>
</protein>
<reference evidence="1" key="1">
    <citation type="submission" date="2018-03" db="EMBL/GenBank/DDBJ databases">
        <authorList>
            <consortium name="Urmite Genomes"/>
        </authorList>
    </citation>
    <scope>NUCLEOTIDE SEQUENCE [LARGE SCALE GENOMIC DNA]</scope>
    <source>
        <strain evidence="1">IHUMI-S29</strain>
    </source>
</reference>
<dbReference type="Proteomes" id="UP000270547">
    <property type="component" value="Segment"/>
</dbReference>
<feature type="non-terminal residue" evidence="1">
    <location>
        <position position="1"/>
    </location>
</feature>
<accession>A0A2R8FF59</accession>
<dbReference type="EMBL" id="LT994652">
    <property type="protein sequence ID" value="SPN79644.1"/>
    <property type="molecule type" value="Genomic_DNA"/>
</dbReference>
<name>A0A2R8FF59_9VIRU</name>
<organism evidence="1">
    <name type="scientific">Cedratvirus Zaza IHUMI</name>
    <dbReference type="NCBI Taxonomy" id="2126979"/>
    <lineage>
        <taxon>Viruses</taxon>
        <taxon>Pithoviruses</taxon>
    </lineage>
</organism>
<evidence type="ECO:0000313" key="1">
    <source>
        <dbReference type="EMBL" id="SPN79644.1"/>
    </source>
</evidence>